<comment type="caution">
    <text evidence="2">The sequence shown here is derived from an EMBL/GenBank/DDBJ whole genome shotgun (WGS) entry which is preliminary data.</text>
</comment>
<dbReference type="RefSeq" id="WP_207847492.1">
    <property type="nucleotide sequence ID" value="NZ_JAFVMH010000014.1"/>
</dbReference>
<evidence type="ECO:0000313" key="3">
    <source>
        <dbReference type="Proteomes" id="UP000664073"/>
    </source>
</evidence>
<keyword evidence="3" id="KW-1185">Reference proteome</keyword>
<feature type="region of interest" description="Disordered" evidence="1">
    <location>
        <begin position="1"/>
        <end position="31"/>
    </location>
</feature>
<dbReference type="Proteomes" id="UP000664073">
    <property type="component" value="Unassembled WGS sequence"/>
</dbReference>
<dbReference type="AlphaFoldDB" id="A0A939HNY3"/>
<proteinExistence type="predicted"/>
<dbReference type="EMBL" id="JAFVMH010000014">
    <property type="protein sequence ID" value="MBO1326670.1"/>
    <property type="molecule type" value="Genomic_DNA"/>
</dbReference>
<gene>
    <name evidence="2" type="ORF">J2D77_16095</name>
</gene>
<accession>A0A939HNY3</accession>
<evidence type="ECO:0000313" key="2">
    <source>
        <dbReference type="EMBL" id="MBO1326670.1"/>
    </source>
</evidence>
<protein>
    <submittedName>
        <fullName evidence="2">Uncharacterized protein</fullName>
    </submittedName>
</protein>
<organism evidence="2 3">
    <name type="scientific">Acetobacter garciniae</name>
    <dbReference type="NCBI Taxonomy" id="2817435"/>
    <lineage>
        <taxon>Bacteria</taxon>
        <taxon>Pseudomonadati</taxon>
        <taxon>Pseudomonadota</taxon>
        <taxon>Alphaproteobacteria</taxon>
        <taxon>Acetobacterales</taxon>
        <taxon>Acetobacteraceae</taxon>
        <taxon>Acetobacter</taxon>
    </lineage>
</organism>
<evidence type="ECO:0000256" key="1">
    <source>
        <dbReference type="SAM" id="MobiDB-lite"/>
    </source>
</evidence>
<reference evidence="2" key="1">
    <citation type="submission" date="2021-03" db="EMBL/GenBank/DDBJ databases">
        <title>The complete genome sequence of Acetobacter sp. TBRC 12339.</title>
        <authorList>
            <person name="Charoenyingcharoen P."/>
            <person name="Yukphan P."/>
        </authorList>
    </citation>
    <scope>NUCLEOTIDE SEQUENCE</scope>
    <source>
        <strain evidence="2">TBRC 12339</strain>
    </source>
</reference>
<name>A0A939HNY3_9PROT</name>
<sequence>MGTSQKQAISGRALVPDTGYPSCPVTGDEKNRLDNRFFLPQAGLGMTSPPSEGDVPPLLRKLSARAVGPRTSLFRK</sequence>